<dbReference type="InterPro" id="IPR031849">
    <property type="entry name" value="DUF5069"/>
</dbReference>
<protein>
    <submittedName>
        <fullName evidence="2">DUF5069 domain-containing protein</fullName>
    </submittedName>
</protein>
<organism evidence="2 3">
    <name type="scientific">Puniceicoccus vermicola</name>
    <dbReference type="NCBI Taxonomy" id="388746"/>
    <lineage>
        <taxon>Bacteria</taxon>
        <taxon>Pseudomonadati</taxon>
        <taxon>Verrucomicrobiota</taxon>
        <taxon>Opitutia</taxon>
        <taxon>Puniceicoccales</taxon>
        <taxon>Puniceicoccaceae</taxon>
        <taxon>Puniceicoccus</taxon>
    </lineage>
</organism>
<dbReference type="AlphaFoldDB" id="A0A7X1E3W1"/>
<name>A0A7X1E3W1_9BACT</name>
<sequence length="180" mass="20637">MESTSSHTDLYGLTGKLLRLWTKAEALYRKGNRNPDEYFDEEEMRELTSLGLNVMDVYDYVEDFVTSGEPDYASFVMVSAEKIFYFFEELGGKLSSHRISEEDLPPKKEEVDGIVWLPRILVKAKGKLRGELPPEIMYGCGGDRNFARTHGIHLAEFLRKVRCSSDDREVIDWVAARSKS</sequence>
<comment type="caution">
    <text evidence="2">The sequence shown here is derived from an EMBL/GenBank/DDBJ whole genome shotgun (WGS) entry which is preliminary data.</text>
</comment>
<dbReference type="RefSeq" id="WP_185692654.1">
    <property type="nucleotide sequence ID" value="NZ_JACHVA010000080.1"/>
</dbReference>
<gene>
    <name evidence="2" type="ORF">H5P30_09195</name>
</gene>
<proteinExistence type="predicted"/>
<feature type="domain" description="DUF5069" evidence="1">
    <location>
        <begin position="108"/>
        <end position="179"/>
    </location>
</feature>
<dbReference type="Pfam" id="PF16798">
    <property type="entry name" value="DUF5069"/>
    <property type="match status" value="1"/>
</dbReference>
<dbReference type="EMBL" id="JACHVA010000080">
    <property type="protein sequence ID" value="MBC2601955.1"/>
    <property type="molecule type" value="Genomic_DNA"/>
</dbReference>
<reference evidence="2 3" key="1">
    <citation type="submission" date="2020-07" db="EMBL/GenBank/DDBJ databases">
        <authorList>
            <person name="Feng X."/>
        </authorList>
    </citation>
    <scope>NUCLEOTIDE SEQUENCE [LARGE SCALE GENOMIC DNA]</scope>
    <source>
        <strain evidence="2 3">JCM14086</strain>
    </source>
</reference>
<dbReference type="Proteomes" id="UP000525652">
    <property type="component" value="Unassembled WGS sequence"/>
</dbReference>
<evidence type="ECO:0000313" key="3">
    <source>
        <dbReference type="Proteomes" id="UP000525652"/>
    </source>
</evidence>
<evidence type="ECO:0000313" key="2">
    <source>
        <dbReference type="EMBL" id="MBC2601955.1"/>
    </source>
</evidence>
<evidence type="ECO:0000259" key="1">
    <source>
        <dbReference type="Pfam" id="PF16798"/>
    </source>
</evidence>
<keyword evidence="3" id="KW-1185">Reference proteome</keyword>
<accession>A0A7X1E3W1</accession>